<accession>A0A0N5CTP7</accession>
<evidence type="ECO:0000313" key="2">
    <source>
        <dbReference type="EMBL" id="VDN00195.1"/>
    </source>
</evidence>
<reference evidence="4" key="1">
    <citation type="submission" date="2017-02" db="UniProtKB">
        <authorList>
            <consortium name="WormBaseParasite"/>
        </authorList>
    </citation>
    <scope>IDENTIFICATION</scope>
</reference>
<protein>
    <submittedName>
        <fullName evidence="4">Ovule protein</fullName>
    </submittedName>
</protein>
<dbReference type="AlphaFoldDB" id="A0A0N5CTP7"/>
<feature type="compositionally biased region" description="Basic residues" evidence="1">
    <location>
        <begin position="51"/>
        <end position="62"/>
    </location>
</feature>
<dbReference type="WBParaSite" id="TCLT_0000360801-mRNA-1">
    <property type="protein sequence ID" value="TCLT_0000360801-mRNA-1"/>
    <property type="gene ID" value="TCLT_0000360801"/>
</dbReference>
<dbReference type="EMBL" id="UYYF01001908">
    <property type="protein sequence ID" value="VDN00195.1"/>
    <property type="molecule type" value="Genomic_DNA"/>
</dbReference>
<reference evidence="2 3" key="2">
    <citation type="submission" date="2018-11" db="EMBL/GenBank/DDBJ databases">
        <authorList>
            <consortium name="Pathogen Informatics"/>
        </authorList>
    </citation>
    <scope>NUCLEOTIDE SEQUENCE [LARGE SCALE GENOMIC DNA]</scope>
</reference>
<feature type="region of interest" description="Disordered" evidence="1">
    <location>
        <begin position="42"/>
        <end position="79"/>
    </location>
</feature>
<evidence type="ECO:0000313" key="3">
    <source>
        <dbReference type="Proteomes" id="UP000276776"/>
    </source>
</evidence>
<dbReference type="OrthoDB" id="5871179at2759"/>
<dbReference type="Proteomes" id="UP000276776">
    <property type="component" value="Unassembled WGS sequence"/>
</dbReference>
<name>A0A0N5CTP7_THECL</name>
<sequence>STVRAIVPHPYFLDFFRVESNTGFIPFSSPLRPYFPQNRKTLFPGSCPSRRTNRQRNANQHRLRSELERYPTASTSDFN</sequence>
<evidence type="ECO:0000313" key="4">
    <source>
        <dbReference type="WBParaSite" id="TCLT_0000360801-mRNA-1"/>
    </source>
</evidence>
<keyword evidence="3" id="KW-1185">Reference proteome</keyword>
<gene>
    <name evidence="2" type="ORF">TCLT_LOCUS3598</name>
</gene>
<proteinExistence type="predicted"/>
<evidence type="ECO:0000256" key="1">
    <source>
        <dbReference type="SAM" id="MobiDB-lite"/>
    </source>
</evidence>
<organism evidence="4">
    <name type="scientific">Thelazia callipaeda</name>
    <name type="common">Oriental eyeworm</name>
    <name type="synonym">Parasitic nematode</name>
    <dbReference type="NCBI Taxonomy" id="103827"/>
    <lineage>
        <taxon>Eukaryota</taxon>
        <taxon>Metazoa</taxon>
        <taxon>Ecdysozoa</taxon>
        <taxon>Nematoda</taxon>
        <taxon>Chromadorea</taxon>
        <taxon>Rhabditida</taxon>
        <taxon>Spirurina</taxon>
        <taxon>Spiruromorpha</taxon>
        <taxon>Thelazioidea</taxon>
        <taxon>Thelaziidae</taxon>
        <taxon>Thelazia</taxon>
    </lineage>
</organism>